<dbReference type="RefSeq" id="WP_361708701.1">
    <property type="nucleotide sequence ID" value="NZ_JBEZVE010000030.1"/>
</dbReference>
<proteinExistence type="predicted"/>
<reference evidence="2 3" key="1">
    <citation type="submission" date="2024-06" db="EMBL/GenBank/DDBJ databases">
        <title>The Natural Products Discovery Center: Release of the First 8490 Sequenced Strains for Exploring Actinobacteria Biosynthetic Diversity.</title>
        <authorList>
            <person name="Kalkreuter E."/>
            <person name="Kautsar S.A."/>
            <person name="Yang D."/>
            <person name="Bader C.D."/>
            <person name="Teijaro C.N."/>
            <person name="Fluegel L."/>
            <person name="Davis C.M."/>
            <person name="Simpson J.R."/>
            <person name="Lauterbach L."/>
            <person name="Steele A.D."/>
            <person name="Gui C."/>
            <person name="Meng S."/>
            <person name="Li G."/>
            <person name="Viehrig K."/>
            <person name="Ye F."/>
            <person name="Su P."/>
            <person name="Kiefer A.F."/>
            <person name="Nichols A."/>
            <person name="Cepeda A.J."/>
            <person name="Yan W."/>
            <person name="Fan B."/>
            <person name="Jiang Y."/>
            <person name="Adhikari A."/>
            <person name="Zheng C.-J."/>
            <person name="Schuster L."/>
            <person name="Cowan T.M."/>
            <person name="Smanski M.J."/>
            <person name="Chevrette M.G."/>
            <person name="De Carvalho L.P.S."/>
            <person name="Shen B."/>
        </authorList>
    </citation>
    <scope>NUCLEOTIDE SEQUENCE [LARGE SCALE GENOMIC DNA]</scope>
    <source>
        <strain evidence="2 3">NPDC033843</strain>
    </source>
</reference>
<keyword evidence="3" id="KW-1185">Reference proteome</keyword>
<feature type="region of interest" description="Disordered" evidence="1">
    <location>
        <begin position="20"/>
        <end position="52"/>
    </location>
</feature>
<name>A0ABV2ZVU9_9ACTN</name>
<gene>
    <name evidence="2" type="ORF">AB0E89_39705</name>
</gene>
<dbReference type="EMBL" id="JBEZVE010000030">
    <property type="protein sequence ID" value="MEU3786590.1"/>
    <property type="molecule type" value="Genomic_DNA"/>
</dbReference>
<comment type="caution">
    <text evidence="2">The sequence shown here is derived from an EMBL/GenBank/DDBJ whole genome shotgun (WGS) entry which is preliminary data.</text>
</comment>
<dbReference type="Proteomes" id="UP001550739">
    <property type="component" value="Unassembled WGS sequence"/>
</dbReference>
<organism evidence="2 3">
    <name type="scientific">Streptomyces sp. 900129855</name>
    <dbReference type="NCBI Taxonomy" id="3155129"/>
    <lineage>
        <taxon>Bacteria</taxon>
        <taxon>Bacillati</taxon>
        <taxon>Actinomycetota</taxon>
        <taxon>Actinomycetes</taxon>
        <taxon>Kitasatosporales</taxon>
        <taxon>Streptomycetaceae</taxon>
        <taxon>Streptomyces</taxon>
    </lineage>
</organism>
<evidence type="ECO:0000313" key="3">
    <source>
        <dbReference type="Proteomes" id="UP001550739"/>
    </source>
</evidence>
<protein>
    <submittedName>
        <fullName evidence="2">Uncharacterized protein</fullName>
    </submittedName>
</protein>
<evidence type="ECO:0000256" key="1">
    <source>
        <dbReference type="SAM" id="MobiDB-lite"/>
    </source>
</evidence>
<sequence>MTRWEIRRLLAVRRRPLAWKPARGAGPPSRTPDASDRRASPLALADTAMSVV</sequence>
<evidence type="ECO:0000313" key="2">
    <source>
        <dbReference type="EMBL" id="MEU3786590.1"/>
    </source>
</evidence>
<accession>A0ABV2ZVU9</accession>